<evidence type="ECO:0000256" key="2">
    <source>
        <dbReference type="ARBA" id="ARBA00023015"/>
    </source>
</evidence>
<evidence type="ECO:0000256" key="4">
    <source>
        <dbReference type="ARBA" id="ARBA00023163"/>
    </source>
</evidence>
<accession>A0AA86S3H9</accession>
<dbReference type="InterPro" id="IPR002100">
    <property type="entry name" value="TF_MADSbox"/>
</dbReference>
<dbReference type="InterPro" id="IPR036879">
    <property type="entry name" value="TF_MADSbox_sf"/>
</dbReference>
<feature type="coiled-coil region" evidence="6">
    <location>
        <begin position="140"/>
        <end position="177"/>
    </location>
</feature>
<keyword evidence="2" id="KW-0805">Transcription regulation</keyword>
<gene>
    <name evidence="8" type="ORF">AYBTSS11_LOCUS10010</name>
</gene>
<dbReference type="PROSITE" id="PS50066">
    <property type="entry name" value="MADS_BOX_2"/>
    <property type="match status" value="1"/>
</dbReference>
<evidence type="ECO:0000259" key="7">
    <source>
        <dbReference type="PROSITE" id="PS50066"/>
    </source>
</evidence>
<dbReference type="SMART" id="SM00432">
    <property type="entry name" value="MADS"/>
    <property type="match status" value="1"/>
</dbReference>
<dbReference type="PANTHER" id="PTHR11945">
    <property type="entry name" value="MADS BOX PROTEIN"/>
    <property type="match status" value="1"/>
</dbReference>
<protein>
    <recommendedName>
        <fullName evidence="7">MADS-box domain-containing protein</fullName>
    </recommendedName>
</protein>
<dbReference type="Proteomes" id="UP001189624">
    <property type="component" value="Chromosome 3"/>
</dbReference>
<comment type="subcellular location">
    <subcellularLocation>
        <location evidence="1">Nucleus</location>
    </subcellularLocation>
</comment>
<evidence type="ECO:0000256" key="6">
    <source>
        <dbReference type="SAM" id="Coils"/>
    </source>
</evidence>
<evidence type="ECO:0000256" key="1">
    <source>
        <dbReference type="ARBA" id="ARBA00004123"/>
    </source>
</evidence>
<keyword evidence="3" id="KW-0238">DNA-binding</keyword>
<dbReference type="PRINTS" id="PR00404">
    <property type="entry name" value="MADSDOMAIN"/>
</dbReference>
<reference evidence="8" key="1">
    <citation type="submission" date="2023-10" db="EMBL/GenBank/DDBJ databases">
        <authorList>
            <person name="Domelevo Entfellner J.-B."/>
        </authorList>
    </citation>
    <scope>NUCLEOTIDE SEQUENCE</scope>
</reference>
<dbReference type="AlphaFoldDB" id="A0AA86S3H9"/>
<feature type="domain" description="MADS-box" evidence="7">
    <location>
        <begin position="56"/>
        <end position="116"/>
    </location>
</feature>
<name>A0AA86S3H9_9FABA</name>
<dbReference type="GO" id="GO:0000978">
    <property type="term" value="F:RNA polymerase II cis-regulatory region sequence-specific DNA binding"/>
    <property type="evidence" value="ECO:0007669"/>
    <property type="project" value="TreeGrafter"/>
</dbReference>
<dbReference type="Gramene" id="rna-AYBTSS11_LOCUS10010">
    <property type="protein sequence ID" value="CAJ1940968.1"/>
    <property type="gene ID" value="gene-AYBTSS11_LOCUS10010"/>
</dbReference>
<organism evidence="8 9">
    <name type="scientific">Sphenostylis stenocarpa</name>
    <dbReference type="NCBI Taxonomy" id="92480"/>
    <lineage>
        <taxon>Eukaryota</taxon>
        <taxon>Viridiplantae</taxon>
        <taxon>Streptophyta</taxon>
        <taxon>Embryophyta</taxon>
        <taxon>Tracheophyta</taxon>
        <taxon>Spermatophyta</taxon>
        <taxon>Magnoliopsida</taxon>
        <taxon>eudicotyledons</taxon>
        <taxon>Gunneridae</taxon>
        <taxon>Pentapetalae</taxon>
        <taxon>rosids</taxon>
        <taxon>fabids</taxon>
        <taxon>Fabales</taxon>
        <taxon>Fabaceae</taxon>
        <taxon>Papilionoideae</taxon>
        <taxon>50 kb inversion clade</taxon>
        <taxon>NPAAA clade</taxon>
        <taxon>indigoferoid/millettioid clade</taxon>
        <taxon>Phaseoleae</taxon>
        <taxon>Sphenostylis</taxon>
    </lineage>
</organism>
<dbReference type="FunFam" id="3.40.1810.10:FF:000006">
    <property type="entry name" value="Agamous-like MADS-box protein AGL62"/>
    <property type="match status" value="1"/>
</dbReference>
<keyword evidence="9" id="KW-1185">Reference proteome</keyword>
<dbReference type="GO" id="GO:0046983">
    <property type="term" value="F:protein dimerization activity"/>
    <property type="evidence" value="ECO:0007669"/>
    <property type="project" value="InterPro"/>
</dbReference>
<dbReference type="PANTHER" id="PTHR11945:SF762">
    <property type="entry name" value="AGAMOUS-LIKE MADS-BOX PROTEIN AGL62"/>
    <property type="match status" value="1"/>
</dbReference>
<dbReference type="Gene3D" id="3.40.1810.10">
    <property type="entry name" value="Transcription factor, MADS-box"/>
    <property type="match status" value="1"/>
</dbReference>
<evidence type="ECO:0000256" key="5">
    <source>
        <dbReference type="ARBA" id="ARBA00023242"/>
    </source>
</evidence>
<dbReference type="EMBL" id="OY731400">
    <property type="protein sequence ID" value="CAJ1940968.1"/>
    <property type="molecule type" value="Genomic_DNA"/>
</dbReference>
<keyword evidence="5" id="KW-0539">Nucleus</keyword>
<keyword evidence="6" id="KW-0175">Coiled coil</keyword>
<evidence type="ECO:0000313" key="8">
    <source>
        <dbReference type="EMBL" id="CAJ1940968.1"/>
    </source>
</evidence>
<proteinExistence type="predicted"/>
<sequence>MDNPGVPLGMDNPHIPSGMDNPRFPLPMGNPHFSLVMDKSNFPSDMDAFKQQKKKAGRKKIEIKKIEKSSNKQVTFSKRRVGLFKKASELCVLCDVSVAIIVFSPAGKLFCFGHPDMEGVVESYVKGAQVFEPSEWRERSVSYEECNRKYEEAMKNLEAEKKNLRETEALVKGWNRRWWEDPIDQMSERELEQFMVSVYELRRKLTERGGELVTQSTL</sequence>
<dbReference type="GO" id="GO:0005634">
    <property type="term" value="C:nucleus"/>
    <property type="evidence" value="ECO:0007669"/>
    <property type="project" value="UniProtKB-SubCell"/>
</dbReference>
<evidence type="ECO:0000256" key="3">
    <source>
        <dbReference type="ARBA" id="ARBA00023125"/>
    </source>
</evidence>
<dbReference type="GO" id="GO:0000981">
    <property type="term" value="F:DNA-binding transcription factor activity, RNA polymerase II-specific"/>
    <property type="evidence" value="ECO:0007669"/>
    <property type="project" value="TreeGrafter"/>
</dbReference>
<keyword evidence="4" id="KW-0804">Transcription</keyword>
<evidence type="ECO:0000313" key="9">
    <source>
        <dbReference type="Proteomes" id="UP001189624"/>
    </source>
</evidence>
<dbReference type="SUPFAM" id="SSF55455">
    <property type="entry name" value="SRF-like"/>
    <property type="match status" value="1"/>
</dbReference>
<dbReference type="Pfam" id="PF00319">
    <property type="entry name" value="SRF-TF"/>
    <property type="match status" value="1"/>
</dbReference>